<evidence type="ECO:0000256" key="2">
    <source>
        <dbReference type="SAM" id="SignalP"/>
    </source>
</evidence>
<keyword evidence="2" id="KW-0732">Signal</keyword>
<evidence type="ECO:0000313" key="3">
    <source>
        <dbReference type="EMBL" id="GIJ12136.1"/>
    </source>
</evidence>
<gene>
    <name evidence="3" type="ORF">Van01_53500</name>
</gene>
<feature type="compositionally biased region" description="Pro residues" evidence="1">
    <location>
        <begin position="73"/>
        <end position="91"/>
    </location>
</feature>
<feature type="region of interest" description="Disordered" evidence="1">
    <location>
        <begin position="284"/>
        <end position="441"/>
    </location>
</feature>
<feature type="compositionally biased region" description="Low complexity" evidence="1">
    <location>
        <begin position="120"/>
        <end position="129"/>
    </location>
</feature>
<keyword evidence="4" id="KW-1185">Reference proteome</keyword>
<comment type="caution">
    <text evidence="3">The sequence shown here is derived from an EMBL/GenBank/DDBJ whole genome shotgun (WGS) entry which is preliminary data.</text>
</comment>
<evidence type="ECO:0000313" key="4">
    <source>
        <dbReference type="Proteomes" id="UP000647017"/>
    </source>
</evidence>
<accession>A0ABQ4I2M9</accession>
<feature type="compositionally biased region" description="Basic and acidic residues" evidence="1">
    <location>
        <begin position="367"/>
        <end position="376"/>
    </location>
</feature>
<reference evidence="3 4" key="1">
    <citation type="submission" date="2021-01" db="EMBL/GenBank/DDBJ databases">
        <title>Whole genome shotgun sequence of Verrucosispora andamanensis NBRC 109075.</title>
        <authorList>
            <person name="Komaki H."/>
            <person name="Tamura T."/>
        </authorList>
    </citation>
    <scope>NUCLEOTIDE SEQUENCE [LARGE SCALE GENOMIC DNA]</scope>
    <source>
        <strain evidence="3 4">NBRC 109075</strain>
    </source>
</reference>
<organism evidence="3 4">
    <name type="scientific">Micromonospora andamanensis</name>
    <dbReference type="NCBI Taxonomy" id="1287068"/>
    <lineage>
        <taxon>Bacteria</taxon>
        <taxon>Bacillati</taxon>
        <taxon>Actinomycetota</taxon>
        <taxon>Actinomycetes</taxon>
        <taxon>Micromonosporales</taxon>
        <taxon>Micromonosporaceae</taxon>
        <taxon>Micromonospora</taxon>
    </lineage>
</organism>
<feature type="signal peptide" evidence="2">
    <location>
        <begin position="1"/>
        <end position="22"/>
    </location>
</feature>
<feature type="compositionally biased region" description="Pro residues" evidence="1">
    <location>
        <begin position="99"/>
        <end position="114"/>
    </location>
</feature>
<feature type="compositionally biased region" description="Polar residues" evidence="1">
    <location>
        <begin position="392"/>
        <end position="404"/>
    </location>
</feature>
<proteinExistence type="predicted"/>
<dbReference type="EMBL" id="BOOZ01000044">
    <property type="protein sequence ID" value="GIJ12136.1"/>
    <property type="molecule type" value="Genomic_DNA"/>
</dbReference>
<feature type="region of interest" description="Disordered" evidence="1">
    <location>
        <begin position="61"/>
        <end position="224"/>
    </location>
</feature>
<name>A0ABQ4I2M9_9ACTN</name>
<feature type="chain" id="PRO_5046889080" evidence="2">
    <location>
        <begin position="23"/>
        <end position="441"/>
    </location>
</feature>
<feature type="compositionally biased region" description="Low complexity" evidence="1">
    <location>
        <begin position="177"/>
        <end position="189"/>
    </location>
</feature>
<evidence type="ECO:0000256" key="1">
    <source>
        <dbReference type="SAM" id="MobiDB-lite"/>
    </source>
</evidence>
<sequence>MTRRRRGLVRAVLRLGFLTVLAGAAWCAYDAASAAPARAAEKPPAATQDGPVTRTADLVRDLLTPVLAANRPAPEPVAPPPPQVADPPRPPSSDERPGRPAPAPPPTGDAPAEPPGRQVPAGPADQAPPGGQPGPPAAGPAELPAPAGGQPPQDTASPPVATTPAGSAPLSTDPTTSGPAPSHPASPRAAPDRADQAPPADRVAGPPAPSPHDRSAETVARLLEPLPEAVRDEVAAVVAAAGPLTDPLLAVLEELLGSGSLDSVVGGLDPVLAPILDLLEPVLDVLPPADGPPQPAPVPTPADPGTQPEPDPVEPPGAGVDPVPPVAPVRAHPGQDTARLVRSADQITRHGHRGSPASLSRSIEAGGQHDRDRQAERPSGQPPLSPAPGTSGAEQTPISHSGSADTAAAGWSPPAVSSRLTRLPPTRHRPSRSPRPGSRPA</sequence>
<dbReference type="RefSeq" id="WP_204013216.1">
    <property type="nucleotide sequence ID" value="NZ_BOOZ01000044.1"/>
</dbReference>
<dbReference type="Proteomes" id="UP000647017">
    <property type="component" value="Unassembled WGS sequence"/>
</dbReference>
<protein>
    <submittedName>
        <fullName evidence="3">Uncharacterized protein</fullName>
    </submittedName>
</protein>
<feature type="compositionally biased region" description="Low complexity" evidence="1">
    <location>
        <begin position="139"/>
        <end position="153"/>
    </location>
</feature>
<feature type="compositionally biased region" description="Pro residues" evidence="1">
    <location>
        <begin position="289"/>
        <end position="315"/>
    </location>
</feature>